<feature type="transmembrane region" description="Helical" evidence="6">
    <location>
        <begin position="138"/>
        <end position="160"/>
    </location>
</feature>
<dbReference type="Proteomes" id="UP000256817">
    <property type="component" value="Unassembled WGS sequence"/>
</dbReference>
<dbReference type="EMBL" id="QHJW02000019">
    <property type="protein sequence ID" value="RRO08894.1"/>
    <property type="molecule type" value="Genomic_DNA"/>
</dbReference>
<dbReference type="RefSeq" id="WP_116237867.1">
    <property type="nucleotide sequence ID" value="NZ_QHJW02000019.1"/>
</dbReference>
<evidence type="ECO:0000256" key="4">
    <source>
        <dbReference type="ARBA" id="ARBA00022989"/>
    </source>
</evidence>
<dbReference type="InterPro" id="IPR036259">
    <property type="entry name" value="MFS_trans_sf"/>
</dbReference>
<dbReference type="PANTHER" id="PTHR12778">
    <property type="entry name" value="SOLUTE CARRIER FAMILY 33 ACETYL-COA TRANSPORTER -RELATED"/>
    <property type="match status" value="1"/>
</dbReference>
<feature type="transmembrane region" description="Helical" evidence="6">
    <location>
        <begin position="76"/>
        <end position="97"/>
    </location>
</feature>
<evidence type="ECO:0000313" key="7">
    <source>
        <dbReference type="EMBL" id="RRO08894.1"/>
    </source>
</evidence>
<evidence type="ECO:0000256" key="5">
    <source>
        <dbReference type="ARBA" id="ARBA00023136"/>
    </source>
</evidence>
<reference evidence="7" key="1">
    <citation type="submission" date="2018-11" db="EMBL/GenBank/DDBJ databases">
        <title>Draft genome sequences of proposed Pectobacterium aquaticum sp. nov. isolated in France from fresh water.</title>
        <authorList>
            <person name="Pedron J."/>
            <person name="Barny M.A."/>
        </authorList>
    </citation>
    <scope>NUCLEOTIDE SEQUENCE [LARGE SCALE GENOMIC DNA]</scope>
    <source>
        <strain evidence="7">A35-S23-M15</strain>
    </source>
</reference>
<dbReference type="Pfam" id="PF07690">
    <property type="entry name" value="MFS_1"/>
    <property type="match status" value="1"/>
</dbReference>
<evidence type="ECO:0000256" key="1">
    <source>
        <dbReference type="ARBA" id="ARBA00004141"/>
    </source>
</evidence>
<comment type="caution">
    <text evidence="7">The sequence shown here is derived from an EMBL/GenBank/DDBJ whole genome shotgun (WGS) entry which is preliminary data.</text>
</comment>
<gene>
    <name evidence="7" type="ORF">DMB85_009960</name>
</gene>
<protein>
    <submittedName>
        <fullName evidence="7">MFS transporter</fullName>
    </submittedName>
</protein>
<keyword evidence="2" id="KW-0813">Transport</keyword>
<dbReference type="PANTHER" id="PTHR12778:SF10">
    <property type="entry name" value="MAJOR FACILITATOR SUPERFAMILY DOMAIN-CONTAINING PROTEIN 3"/>
    <property type="match status" value="1"/>
</dbReference>
<organism evidence="7 8">
    <name type="scientific">Pectobacterium aquaticum</name>
    <dbReference type="NCBI Taxonomy" id="2204145"/>
    <lineage>
        <taxon>Bacteria</taxon>
        <taxon>Pseudomonadati</taxon>
        <taxon>Pseudomonadota</taxon>
        <taxon>Gammaproteobacteria</taxon>
        <taxon>Enterobacterales</taxon>
        <taxon>Pectobacteriaceae</taxon>
        <taxon>Pectobacterium</taxon>
    </lineage>
</organism>
<sequence length="426" mass="46245">MTHNPITRYLPYWCFYLHQGMITALIMQGVAGYFRHAGLDLAQLSWLSLTFLPWIAKCLWAPWGERHTLPLRGNPYLGSLVLLQIAMAATLVVIGVISPEHSVLTIIIALMLLALLSASHDIYADGITICTTNASSRALANTAQVGGSYLGILFGSYAFLSIAEQAGWRGGFFALAGLSLLMLILPLRYIQQSPIQHSQTLDRQSPDRQSQQAARPTLNRLTFKALWPALAFTAIFYLAMRGMMALQTVMLIDRQLSLSQLGIVMTVYSTAVSGVGIVLANVLIRRMGALRCLLPVMVVHALLASVLAVGYPRYSLNAWIALFGVVNLAAAIGFVTLYNVLMGLVRPHQPASDYALFQSTDAAVAMIVSIAALQLAHHTNYQTTLGVLACFAVASLWPAKRLSVRLSRAFSEGTSPGVANQQGQDS</sequence>
<feature type="transmembrane region" description="Helical" evidence="6">
    <location>
        <begin position="12"/>
        <end position="34"/>
    </location>
</feature>
<comment type="subcellular location">
    <subcellularLocation>
        <location evidence="1">Membrane</location>
        <topology evidence="1">Multi-pass membrane protein</topology>
    </subcellularLocation>
</comment>
<accession>A0A3R8NSP9</accession>
<feature type="transmembrane region" description="Helical" evidence="6">
    <location>
        <begin position="354"/>
        <end position="375"/>
    </location>
</feature>
<name>A0A3R8NSP9_9GAMM</name>
<feature type="transmembrane region" description="Helical" evidence="6">
    <location>
        <begin position="292"/>
        <end position="312"/>
    </location>
</feature>
<dbReference type="Gene3D" id="1.20.1250.20">
    <property type="entry name" value="MFS general substrate transporter like domains"/>
    <property type="match status" value="1"/>
</dbReference>
<keyword evidence="3 6" id="KW-0812">Transmembrane</keyword>
<feature type="transmembrane region" description="Helical" evidence="6">
    <location>
        <begin position="103"/>
        <end position="126"/>
    </location>
</feature>
<evidence type="ECO:0000313" key="8">
    <source>
        <dbReference type="Proteomes" id="UP000256817"/>
    </source>
</evidence>
<dbReference type="SUPFAM" id="SSF103473">
    <property type="entry name" value="MFS general substrate transporter"/>
    <property type="match status" value="1"/>
</dbReference>
<keyword evidence="8" id="KW-1185">Reference proteome</keyword>
<dbReference type="InterPro" id="IPR011701">
    <property type="entry name" value="MFS"/>
</dbReference>
<keyword evidence="4 6" id="KW-1133">Transmembrane helix</keyword>
<feature type="transmembrane region" description="Helical" evidence="6">
    <location>
        <begin position="225"/>
        <end position="246"/>
    </location>
</feature>
<feature type="transmembrane region" description="Helical" evidence="6">
    <location>
        <begin position="258"/>
        <end position="280"/>
    </location>
</feature>
<feature type="transmembrane region" description="Helical" evidence="6">
    <location>
        <begin position="46"/>
        <end position="64"/>
    </location>
</feature>
<evidence type="ECO:0000256" key="3">
    <source>
        <dbReference type="ARBA" id="ARBA00022692"/>
    </source>
</evidence>
<feature type="transmembrane region" description="Helical" evidence="6">
    <location>
        <begin position="172"/>
        <end position="190"/>
    </location>
</feature>
<dbReference type="InterPro" id="IPR004752">
    <property type="entry name" value="AmpG_permease/AT-1"/>
</dbReference>
<proteinExistence type="predicted"/>
<feature type="transmembrane region" description="Helical" evidence="6">
    <location>
        <begin position="318"/>
        <end position="342"/>
    </location>
</feature>
<feature type="transmembrane region" description="Helical" evidence="6">
    <location>
        <begin position="381"/>
        <end position="399"/>
    </location>
</feature>
<evidence type="ECO:0000256" key="6">
    <source>
        <dbReference type="SAM" id="Phobius"/>
    </source>
</evidence>
<keyword evidence="5 6" id="KW-0472">Membrane</keyword>
<evidence type="ECO:0000256" key="2">
    <source>
        <dbReference type="ARBA" id="ARBA00022448"/>
    </source>
</evidence>